<dbReference type="PANTHER" id="PTHR46481">
    <property type="entry name" value="ZINC FINGER BED DOMAIN-CONTAINING PROTEIN 4"/>
    <property type="match status" value="1"/>
</dbReference>
<dbReference type="PANTHER" id="PTHR46481:SF10">
    <property type="entry name" value="ZINC FINGER BED DOMAIN-CONTAINING PROTEIN 39"/>
    <property type="match status" value="1"/>
</dbReference>
<accession>A0AAV8WWB3</accession>
<dbReference type="AlphaFoldDB" id="A0AAV8WWB3"/>
<sequence length="148" mass="16681">MAITAHFINSSEPILHSVLLECVEFSERHTAKNLAERLTDVAKAWKIEHKISACVSDNANNIVAAIRECKWRHLSCFAHSINLVVQRAIQVESVSGIISKIKSTVEHFRRSPHALSNLNASQQQMGLPKLILKQDVKTRWNSMLDMLS</sequence>
<proteinExistence type="predicted"/>
<keyword evidence="2" id="KW-0479">Metal-binding</keyword>
<dbReference type="EMBL" id="JANEYF010004568">
    <property type="protein sequence ID" value="KAJ8930739.1"/>
    <property type="molecule type" value="Genomic_DNA"/>
</dbReference>
<evidence type="ECO:0000256" key="5">
    <source>
        <dbReference type="ARBA" id="ARBA00023242"/>
    </source>
</evidence>
<keyword evidence="7" id="KW-1185">Reference proteome</keyword>
<dbReference type="InterPro" id="IPR052035">
    <property type="entry name" value="ZnF_BED_domain_contain"/>
</dbReference>
<evidence type="ECO:0000256" key="3">
    <source>
        <dbReference type="ARBA" id="ARBA00022771"/>
    </source>
</evidence>
<evidence type="ECO:0000256" key="4">
    <source>
        <dbReference type="ARBA" id="ARBA00022833"/>
    </source>
</evidence>
<dbReference type="SUPFAM" id="SSF53098">
    <property type="entry name" value="Ribonuclease H-like"/>
    <property type="match status" value="1"/>
</dbReference>
<dbReference type="Proteomes" id="UP001162156">
    <property type="component" value="Unassembled WGS sequence"/>
</dbReference>
<keyword evidence="4" id="KW-0862">Zinc</keyword>
<keyword evidence="3" id="KW-0863">Zinc-finger</keyword>
<protein>
    <submittedName>
        <fullName evidence="6">Uncharacterized protein</fullName>
    </submittedName>
</protein>
<keyword evidence="5" id="KW-0539">Nucleus</keyword>
<evidence type="ECO:0000313" key="6">
    <source>
        <dbReference type="EMBL" id="KAJ8930739.1"/>
    </source>
</evidence>
<evidence type="ECO:0000313" key="7">
    <source>
        <dbReference type="Proteomes" id="UP001162156"/>
    </source>
</evidence>
<gene>
    <name evidence="6" type="ORF">NQ314_016430</name>
</gene>
<evidence type="ECO:0000256" key="2">
    <source>
        <dbReference type="ARBA" id="ARBA00022723"/>
    </source>
</evidence>
<dbReference type="InterPro" id="IPR012337">
    <property type="entry name" value="RNaseH-like_sf"/>
</dbReference>
<comment type="caution">
    <text evidence="6">The sequence shown here is derived from an EMBL/GenBank/DDBJ whole genome shotgun (WGS) entry which is preliminary data.</text>
</comment>
<reference evidence="6" key="1">
    <citation type="journal article" date="2023" name="Insect Mol. Biol.">
        <title>Genome sequencing provides insights into the evolution of gene families encoding plant cell wall-degrading enzymes in longhorned beetles.</title>
        <authorList>
            <person name="Shin N.R."/>
            <person name="Okamura Y."/>
            <person name="Kirsch R."/>
            <person name="Pauchet Y."/>
        </authorList>
    </citation>
    <scope>NUCLEOTIDE SEQUENCE</scope>
    <source>
        <strain evidence="6">RBIC_L_NR</strain>
    </source>
</reference>
<dbReference type="GO" id="GO:0005634">
    <property type="term" value="C:nucleus"/>
    <property type="evidence" value="ECO:0007669"/>
    <property type="project" value="UniProtKB-SubCell"/>
</dbReference>
<comment type="subcellular location">
    <subcellularLocation>
        <location evidence="1">Nucleus</location>
    </subcellularLocation>
</comment>
<dbReference type="GO" id="GO:0008270">
    <property type="term" value="F:zinc ion binding"/>
    <property type="evidence" value="ECO:0007669"/>
    <property type="project" value="UniProtKB-KW"/>
</dbReference>
<evidence type="ECO:0000256" key="1">
    <source>
        <dbReference type="ARBA" id="ARBA00004123"/>
    </source>
</evidence>
<organism evidence="6 7">
    <name type="scientific">Rhamnusium bicolor</name>
    <dbReference type="NCBI Taxonomy" id="1586634"/>
    <lineage>
        <taxon>Eukaryota</taxon>
        <taxon>Metazoa</taxon>
        <taxon>Ecdysozoa</taxon>
        <taxon>Arthropoda</taxon>
        <taxon>Hexapoda</taxon>
        <taxon>Insecta</taxon>
        <taxon>Pterygota</taxon>
        <taxon>Neoptera</taxon>
        <taxon>Endopterygota</taxon>
        <taxon>Coleoptera</taxon>
        <taxon>Polyphaga</taxon>
        <taxon>Cucujiformia</taxon>
        <taxon>Chrysomeloidea</taxon>
        <taxon>Cerambycidae</taxon>
        <taxon>Lepturinae</taxon>
        <taxon>Rhagiini</taxon>
        <taxon>Rhamnusium</taxon>
    </lineage>
</organism>
<name>A0AAV8WWB3_9CUCU</name>